<evidence type="ECO:0000313" key="3">
    <source>
        <dbReference type="Proteomes" id="UP000700706"/>
    </source>
</evidence>
<comment type="caution">
    <text evidence="2">The sequence shown here is derived from an EMBL/GenBank/DDBJ whole genome shotgun (WGS) entry which is preliminary data.</text>
</comment>
<reference evidence="2" key="1">
    <citation type="submission" date="2020-06" db="EMBL/GenBank/DDBJ databases">
        <title>Stable isotope informed genome-resolved metagenomics uncovers potential trophic interactions in rhizosphere soil.</title>
        <authorList>
            <person name="Starr E.P."/>
            <person name="Shi S."/>
            <person name="Blazewicz S.J."/>
            <person name="Koch B.J."/>
            <person name="Probst A.J."/>
            <person name="Hungate B.A."/>
            <person name="Pett-Ridge J."/>
            <person name="Firestone M.K."/>
            <person name="Banfield J.F."/>
        </authorList>
    </citation>
    <scope>NUCLEOTIDE SEQUENCE</scope>
    <source>
        <strain evidence="2">YM_69_17</strain>
    </source>
</reference>
<evidence type="ECO:0000256" key="1">
    <source>
        <dbReference type="SAM" id="MobiDB-lite"/>
    </source>
</evidence>
<gene>
    <name evidence="2" type="ORF">JF625_08205</name>
</gene>
<protein>
    <submittedName>
        <fullName evidence="2">Uncharacterized protein</fullName>
    </submittedName>
</protein>
<sequence length="46" mass="5013">MDQASLRHPQRPDRRRGGGRRHPAGGNVLLMQRHVIAGLTMGAVKG</sequence>
<dbReference type="Proteomes" id="UP000700706">
    <property type="component" value="Unassembled WGS sequence"/>
</dbReference>
<feature type="region of interest" description="Disordered" evidence="1">
    <location>
        <begin position="1"/>
        <end position="27"/>
    </location>
</feature>
<dbReference type="AlphaFoldDB" id="A0A952FIP1"/>
<name>A0A952FIP1_9PROT</name>
<accession>A0A952FIP1</accession>
<evidence type="ECO:0000313" key="2">
    <source>
        <dbReference type="EMBL" id="MBW8725117.1"/>
    </source>
</evidence>
<organism evidence="2 3">
    <name type="scientific">Inquilinus limosus</name>
    <dbReference type="NCBI Taxonomy" id="171674"/>
    <lineage>
        <taxon>Bacteria</taxon>
        <taxon>Pseudomonadati</taxon>
        <taxon>Pseudomonadota</taxon>
        <taxon>Alphaproteobacteria</taxon>
        <taxon>Rhodospirillales</taxon>
        <taxon>Rhodospirillaceae</taxon>
        <taxon>Inquilinus</taxon>
    </lineage>
</organism>
<proteinExistence type="predicted"/>
<dbReference type="EMBL" id="JAEKLZ010000161">
    <property type="protein sequence ID" value="MBW8725117.1"/>
    <property type="molecule type" value="Genomic_DNA"/>
</dbReference>